<proteinExistence type="predicted"/>
<dbReference type="EMBL" id="JAAAML010000001">
    <property type="protein sequence ID" value="MCO6408405.1"/>
    <property type="molecule type" value="Genomic_DNA"/>
</dbReference>
<evidence type="ECO:0000313" key="1">
    <source>
        <dbReference type="EMBL" id="MCO6408405.1"/>
    </source>
</evidence>
<evidence type="ECO:0000313" key="2">
    <source>
        <dbReference type="Proteomes" id="UP001320715"/>
    </source>
</evidence>
<name>A0ABT1CQD9_9HYPH</name>
<reference evidence="1 2" key="1">
    <citation type="submission" date="2020-01" db="EMBL/GenBank/DDBJ databases">
        <title>Genomes of bacteria type strains.</title>
        <authorList>
            <person name="Chen J."/>
            <person name="Zhu S."/>
            <person name="Yang J."/>
        </authorList>
    </citation>
    <scope>NUCLEOTIDE SEQUENCE [LARGE SCALE GENOMIC DNA]</scope>
    <source>
        <strain evidence="1 2">DSM 16655</strain>
    </source>
</reference>
<sequence length="88" mass="9690">MPVYTFGSGAGPGQISATIVAEAALRRREKTAKDPIRRLPVDKPQSEIRGVHNRLIETKPIFPILLASKWGAGFKVEFNFLNSLDVLS</sequence>
<gene>
    <name evidence="1" type="ORF">GTW23_09495</name>
</gene>
<dbReference type="RefSeq" id="WP_252915518.1">
    <property type="nucleotide sequence ID" value="NZ_JAAAML010000001.1"/>
</dbReference>
<comment type="caution">
    <text evidence="1">The sequence shown here is derived from an EMBL/GenBank/DDBJ whole genome shotgun (WGS) entry which is preliminary data.</text>
</comment>
<keyword evidence="2" id="KW-1185">Reference proteome</keyword>
<accession>A0ABT1CQD9</accession>
<organism evidence="1 2">
    <name type="scientific">Hoeflea alexandrii</name>
    <dbReference type="NCBI Taxonomy" id="288436"/>
    <lineage>
        <taxon>Bacteria</taxon>
        <taxon>Pseudomonadati</taxon>
        <taxon>Pseudomonadota</taxon>
        <taxon>Alphaproteobacteria</taxon>
        <taxon>Hyphomicrobiales</taxon>
        <taxon>Rhizobiaceae</taxon>
        <taxon>Hoeflea</taxon>
    </lineage>
</organism>
<protein>
    <submittedName>
        <fullName evidence="1">Uncharacterized protein</fullName>
    </submittedName>
</protein>
<dbReference type="Proteomes" id="UP001320715">
    <property type="component" value="Unassembled WGS sequence"/>
</dbReference>